<evidence type="ECO:0000256" key="5">
    <source>
        <dbReference type="ARBA" id="ARBA00015611"/>
    </source>
</evidence>
<dbReference type="GO" id="GO:0043171">
    <property type="term" value="P:peptide catabolic process"/>
    <property type="evidence" value="ECO:0007669"/>
    <property type="project" value="TreeGrafter"/>
</dbReference>
<dbReference type="GO" id="GO:0006508">
    <property type="term" value="P:proteolysis"/>
    <property type="evidence" value="ECO:0007669"/>
    <property type="project" value="UniProtKB-KW"/>
</dbReference>
<dbReference type="GO" id="GO:0016285">
    <property type="term" value="F:alanyl aminopeptidase activity"/>
    <property type="evidence" value="ECO:0007669"/>
    <property type="project" value="UniProtKB-EC"/>
</dbReference>
<evidence type="ECO:0000256" key="3">
    <source>
        <dbReference type="ARBA" id="ARBA00010136"/>
    </source>
</evidence>
<dbReference type="PANTHER" id="PTHR11533">
    <property type="entry name" value="PROTEASE M1 ZINC METALLOPROTEASE"/>
    <property type="match status" value="1"/>
</dbReference>
<dbReference type="Gene3D" id="1.10.390.10">
    <property type="entry name" value="Neutral Protease Domain 2"/>
    <property type="match status" value="1"/>
</dbReference>
<evidence type="ECO:0000313" key="18">
    <source>
        <dbReference type="Proteomes" id="UP000523079"/>
    </source>
</evidence>
<dbReference type="GO" id="GO:0016020">
    <property type="term" value="C:membrane"/>
    <property type="evidence" value="ECO:0007669"/>
    <property type="project" value="TreeGrafter"/>
</dbReference>
<evidence type="ECO:0000256" key="2">
    <source>
        <dbReference type="ARBA" id="ARBA00001947"/>
    </source>
</evidence>
<evidence type="ECO:0000256" key="11">
    <source>
        <dbReference type="ARBA" id="ARBA00023049"/>
    </source>
</evidence>
<dbReference type="AlphaFoldDB" id="A0A7W3P7J6"/>
<dbReference type="GO" id="GO:0008270">
    <property type="term" value="F:zinc ion binding"/>
    <property type="evidence" value="ECO:0007669"/>
    <property type="project" value="InterPro"/>
</dbReference>
<dbReference type="EC" id="3.4.11.2" evidence="4"/>
<dbReference type="SUPFAM" id="SSF63737">
    <property type="entry name" value="Leukotriene A4 hydrolase N-terminal domain"/>
    <property type="match status" value="1"/>
</dbReference>
<keyword evidence="7" id="KW-0645">Protease</keyword>
<dbReference type="EMBL" id="JACGWT010000006">
    <property type="protein sequence ID" value="MBA8796094.1"/>
    <property type="molecule type" value="Genomic_DNA"/>
</dbReference>
<dbReference type="GO" id="GO:0042277">
    <property type="term" value="F:peptide binding"/>
    <property type="evidence" value="ECO:0007669"/>
    <property type="project" value="TreeGrafter"/>
</dbReference>
<name>A0A7W3P7J6_9ACTN</name>
<feature type="domain" description="Aminopeptidase N-like N-terminal" evidence="16">
    <location>
        <begin position="113"/>
        <end position="206"/>
    </location>
</feature>
<keyword evidence="6 17" id="KW-0031">Aminopeptidase</keyword>
<keyword evidence="8" id="KW-0479">Metal-binding</keyword>
<dbReference type="Pfam" id="PF11838">
    <property type="entry name" value="ERAP1_C"/>
    <property type="match status" value="1"/>
</dbReference>
<dbReference type="InterPro" id="IPR027268">
    <property type="entry name" value="Peptidase_M4/M1_CTD_sf"/>
</dbReference>
<dbReference type="PANTHER" id="PTHR11533:SF174">
    <property type="entry name" value="PUROMYCIN-SENSITIVE AMINOPEPTIDASE-RELATED"/>
    <property type="match status" value="1"/>
</dbReference>
<dbReference type="SUPFAM" id="SSF55486">
    <property type="entry name" value="Metalloproteases ('zincins'), catalytic domain"/>
    <property type="match status" value="1"/>
</dbReference>
<gene>
    <name evidence="17" type="ORF">FHX74_003735</name>
</gene>
<dbReference type="Proteomes" id="UP000523079">
    <property type="component" value="Unassembled WGS sequence"/>
</dbReference>
<dbReference type="NCBIfam" id="TIGR02412">
    <property type="entry name" value="pepN_strep_liv"/>
    <property type="match status" value="1"/>
</dbReference>
<evidence type="ECO:0000256" key="6">
    <source>
        <dbReference type="ARBA" id="ARBA00022438"/>
    </source>
</evidence>
<dbReference type="GO" id="GO:0005737">
    <property type="term" value="C:cytoplasm"/>
    <property type="evidence" value="ECO:0007669"/>
    <property type="project" value="TreeGrafter"/>
</dbReference>
<evidence type="ECO:0000256" key="13">
    <source>
        <dbReference type="ARBA" id="ARBA00031533"/>
    </source>
</evidence>
<evidence type="ECO:0000259" key="15">
    <source>
        <dbReference type="Pfam" id="PF11838"/>
    </source>
</evidence>
<keyword evidence="9 17" id="KW-0378">Hydrolase</keyword>
<reference evidence="17 18" key="1">
    <citation type="submission" date="2020-07" db="EMBL/GenBank/DDBJ databases">
        <title>Sequencing the genomes of 1000 actinobacteria strains.</title>
        <authorList>
            <person name="Klenk H.-P."/>
        </authorList>
    </citation>
    <scope>NUCLEOTIDE SEQUENCE [LARGE SCALE GENOMIC DNA]</scope>
    <source>
        <strain evidence="17 18">DSM 100723</strain>
    </source>
</reference>
<dbReference type="FunFam" id="1.10.390.10:FF:000004">
    <property type="entry name" value="Aminopeptidase N"/>
    <property type="match status" value="1"/>
</dbReference>
<evidence type="ECO:0000256" key="4">
    <source>
        <dbReference type="ARBA" id="ARBA00012564"/>
    </source>
</evidence>
<proteinExistence type="inferred from homology"/>
<dbReference type="InterPro" id="IPR045357">
    <property type="entry name" value="Aminopeptidase_N-like_N"/>
</dbReference>
<keyword evidence="18" id="KW-1185">Reference proteome</keyword>
<evidence type="ECO:0000256" key="8">
    <source>
        <dbReference type="ARBA" id="ARBA00022723"/>
    </source>
</evidence>
<dbReference type="InterPro" id="IPR024571">
    <property type="entry name" value="ERAP1-like_C_dom"/>
</dbReference>
<dbReference type="Gene3D" id="2.60.40.1730">
    <property type="entry name" value="tricorn interacting facor f3 domain"/>
    <property type="match status" value="1"/>
</dbReference>
<keyword evidence="10" id="KW-0862">Zinc</keyword>
<evidence type="ECO:0000259" key="14">
    <source>
        <dbReference type="Pfam" id="PF01433"/>
    </source>
</evidence>
<evidence type="ECO:0000256" key="1">
    <source>
        <dbReference type="ARBA" id="ARBA00000098"/>
    </source>
</evidence>
<dbReference type="InterPro" id="IPR042097">
    <property type="entry name" value="Aminopeptidase_N-like_N_sf"/>
</dbReference>
<evidence type="ECO:0000256" key="10">
    <source>
        <dbReference type="ARBA" id="ARBA00022833"/>
    </source>
</evidence>
<comment type="caution">
    <text evidence="17">The sequence shown here is derived from an EMBL/GenBank/DDBJ whole genome shotgun (WGS) entry which is preliminary data.</text>
</comment>
<feature type="domain" description="Peptidase M1 membrane alanine aminopeptidase" evidence="14">
    <location>
        <begin position="250"/>
        <end position="470"/>
    </location>
</feature>
<dbReference type="RefSeq" id="WP_182561671.1">
    <property type="nucleotide sequence ID" value="NZ_JACGWT010000006.1"/>
</dbReference>
<accession>A0A7W3P7J6</accession>
<dbReference type="InterPro" id="IPR014782">
    <property type="entry name" value="Peptidase_M1_dom"/>
</dbReference>
<evidence type="ECO:0000256" key="12">
    <source>
        <dbReference type="ARBA" id="ARBA00029811"/>
    </source>
</evidence>
<protein>
    <recommendedName>
        <fullName evidence="5">Aminopeptidase N</fullName>
        <ecNumber evidence="4">3.4.11.2</ecNumber>
    </recommendedName>
    <alternativeName>
        <fullName evidence="12">Alanine aminopeptidase</fullName>
    </alternativeName>
    <alternativeName>
        <fullName evidence="13">Lysyl aminopeptidase</fullName>
    </alternativeName>
</protein>
<dbReference type="InterPro" id="IPR012778">
    <property type="entry name" value="Pept_M1_aminopeptidase"/>
</dbReference>
<dbReference type="CDD" id="cd09602">
    <property type="entry name" value="M1_APN"/>
    <property type="match status" value="1"/>
</dbReference>
<dbReference type="Pfam" id="PF01433">
    <property type="entry name" value="Peptidase_M1"/>
    <property type="match status" value="1"/>
</dbReference>
<dbReference type="GO" id="GO:0070006">
    <property type="term" value="F:metalloaminopeptidase activity"/>
    <property type="evidence" value="ECO:0007669"/>
    <property type="project" value="TreeGrafter"/>
</dbReference>
<dbReference type="InterPro" id="IPR050344">
    <property type="entry name" value="Peptidase_M1_aminopeptidases"/>
</dbReference>
<dbReference type="Pfam" id="PF17900">
    <property type="entry name" value="Peptidase_M1_N"/>
    <property type="match status" value="1"/>
</dbReference>
<comment type="similarity">
    <text evidence="3">Belongs to the peptidase M1 family.</text>
</comment>
<dbReference type="GO" id="GO:0005615">
    <property type="term" value="C:extracellular space"/>
    <property type="evidence" value="ECO:0007669"/>
    <property type="project" value="TreeGrafter"/>
</dbReference>
<comment type="cofactor">
    <cofactor evidence="2">
        <name>Zn(2+)</name>
        <dbReference type="ChEBI" id="CHEBI:29105"/>
    </cofactor>
</comment>
<organism evidence="17 18">
    <name type="scientific">Microlunatus kandeliicorticis</name>
    <dbReference type="NCBI Taxonomy" id="1759536"/>
    <lineage>
        <taxon>Bacteria</taxon>
        <taxon>Bacillati</taxon>
        <taxon>Actinomycetota</taxon>
        <taxon>Actinomycetes</taxon>
        <taxon>Propionibacteriales</taxon>
        <taxon>Propionibacteriaceae</taxon>
        <taxon>Microlunatus</taxon>
    </lineage>
</organism>
<evidence type="ECO:0000256" key="9">
    <source>
        <dbReference type="ARBA" id="ARBA00022801"/>
    </source>
</evidence>
<evidence type="ECO:0000313" key="17">
    <source>
        <dbReference type="EMBL" id="MBA8796094.1"/>
    </source>
</evidence>
<keyword evidence="11" id="KW-0482">Metalloprotease</keyword>
<evidence type="ECO:0000256" key="7">
    <source>
        <dbReference type="ARBA" id="ARBA00022670"/>
    </source>
</evidence>
<feature type="domain" description="ERAP1-like C-terminal" evidence="15">
    <location>
        <begin position="552"/>
        <end position="867"/>
    </location>
</feature>
<evidence type="ECO:0000259" key="16">
    <source>
        <dbReference type="Pfam" id="PF17900"/>
    </source>
</evidence>
<sequence length="880" mass="95837">MFAHNLTRAEATERSALLRDPEHPVDYRISLDLTGADGAGRPLPQPETTFASTTAVTFRSRDAGETHLDLIAERVVEASLDGEPLDPASYDGARLPFRVTPGEHRLVVRAVCRYSRSGQGLHRFVDPADDRLYLYTQFEVSDARRVFGTFEQPDLKGRYTLDVRAPADWTVIGNTVPEQQPADPDPQGAPTALWRFPTSAVFSTYLVGLVAGHYAVVTDEHTTAAGRLPMSVLCRRSVLDDLDADRVFAITKAGFDVFEEAFGFAYPFGKYDQAFVPEYNMGAMENVGCVTLRDDLVFRSRTTRASYESRDNTILHELAHMWFGDLVTMTWWDDLWLKESFAEWASHHAQSQIDATTTSADGRPGDGLHAWATFANGRKTWAYRQDQLPSTHPIAADMVDLEAVESNFDGITYAKGASVLRQLVAYVGRDEFLAGARAYFARHAYGNTRLDDLLAVLTEASGRDLSGWSGQWLETSGVNTLRPVFETDDAGVITRFAVEQDGAVLRDHRVAVGLYRRTADGRLSRAERVEIDVTGARTEVPDLVGLARPELLLVNDDDLTYAKVRLDAVSTTTLTTDLHRLDSSLARAVCWGAAWDMCRDAELPATDYVRIVLAGVGVEDDLTAVRAVLAQAQTAIDSYTPVADRPGLAEEWEAGLAGLLAAAEPGSDHQLALARAYASAVTGDSGAAVLSGWLAGDGVPGGLVVDTDLRWWVLIRLARLGAATSAQIDEEQFRDATVTGAELAAAARAALPDAGAKAAAWRAAVTDNAISNAQQRMVCAAFWQPGQDEVLAPYRDRYRDLALDISRGSNGWAAKGTALQENALGGLFPRLADDPSAVEDLAAWAERVELTPKVRRRIVEGLDDARRAVRAQQAAARVGA</sequence>
<comment type="catalytic activity">
    <reaction evidence="1">
        <text>Release of an N-terminal amino acid, Xaa-|-Yaa- from a peptide, amide or arylamide. Xaa is preferably Ala, but may be most amino acids including Pro (slow action). When a terminal hydrophobic residue is followed by a prolyl residue, the two may be released as an intact Xaa-Pro dipeptide.</text>
        <dbReference type="EC" id="3.4.11.2"/>
    </reaction>
</comment>
<dbReference type="PRINTS" id="PR00756">
    <property type="entry name" value="ALADIPTASE"/>
</dbReference>
<dbReference type="InterPro" id="IPR001930">
    <property type="entry name" value="Peptidase_M1"/>
</dbReference>